<comment type="caution">
    <text evidence="8">The sequence shown here is derived from an EMBL/GenBank/DDBJ whole genome shotgun (WGS) entry which is preliminary data.</text>
</comment>
<dbReference type="SUPFAM" id="SSF46689">
    <property type="entry name" value="Homeodomain-like"/>
    <property type="match status" value="1"/>
</dbReference>
<dbReference type="InterPro" id="IPR003018">
    <property type="entry name" value="GAF"/>
</dbReference>
<dbReference type="PROSITE" id="PS00688">
    <property type="entry name" value="SIGMA54_INTERACT_3"/>
    <property type="match status" value="1"/>
</dbReference>
<dbReference type="SMART" id="SM00382">
    <property type="entry name" value="AAA"/>
    <property type="match status" value="1"/>
</dbReference>
<dbReference type="PRINTS" id="PR01590">
    <property type="entry name" value="HTHFIS"/>
</dbReference>
<evidence type="ECO:0000256" key="2">
    <source>
        <dbReference type="ARBA" id="ARBA00022840"/>
    </source>
</evidence>
<evidence type="ECO:0000256" key="4">
    <source>
        <dbReference type="ARBA" id="ARBA00023125"/>
    </source>
</evidence>
<dbReference type="Gene3D" id="3.30.450.40">
    <property type="match status" value="1"/>
</dbReference>
<dbReference type="Pfam" id="PF00158">
    <property type="entry name" value="Sigma54_activat"/>
    <property type="match status" value="1"/>
</dbReference>
<dbReference type="GO" id="GO:0043565">
    <property type="term" value="F:sequence-specific DNA binding"/>
    <property type="evidence" value="ECO:0007669"/>
    <property type="project" value="InterPro"/>
</dbReference>
<dbReference type="InterPro" id="IPR009057">
    <property type="entry name" value="Homeodomain-like_sf"/>
</dbReference>
<accession>A0A2U1APV2</accession>
<dbReference type="CDD" id="cd00009">
    <property type="entry name" value="AAA"/>
    <property type="match status" value="1"/>
</dbReference>
<dbReference type="OrthoDB" id="9771372at2"/>
<dbReference type="Gene3D" id="3.40.50.300">
    <property type="entry name" value="P-loop containing nucleotide triphosphate hydrolases"/>
    <property type="match status" value="1"/>
</dbReference>
<dbReference type="GO" id="GO:0006355">
    <property type="term" value="P:regulation of DNA-templated transcription"/>
    <property type="evidence" value="ECO:0007669"/>
    <property type="project" value="InterPro"/>
</dbReference>
<reference evidence="8 9" key="1">
    <citation type="submission" date="2018-04" db="EMBL/GenBank/DDBJ databases">
        <title>Genomic Encyclopedia of Type Strains, Phase IV (KMG-IV): sequencing the most valuable type-strain genomes for metagenomic binning, comparative biology and taxonomic classification.</title>
        <authorList>
            <person name="Goeker M."/>
        </authorList>
    </citation>
    <scope>NUCLEOTIDE SEQUENCE [LARGE SCALE GENOMIC DNA]</scope>
    <source>
        <strain evidence="8 9">DSM 14823</strain>
    </source>
</reference>
<evidence type="ECO:0000259" key="7">
    <source>
        <dbReference type="PROSITE" id="PS50045"/>
    </source>
</evidence>
<dbReference type="AlphaFoldDB" id="A0A2U1APV2"/>
<keyword evidence="3" id="KW-0805">Transcription regulation</keyword>
<dbReference type="InterPro" id="IPR002197">
    <property type="entry name" value="HTH_Fis"/>
</dbReference>
<dbReference type="Proteomes" id="UP000245959">
    <property type="component" value="Unassembled WGS sequence"/>
</dbReference>
<evidence type="ECO:0000256" key="6">
    <source>
        <dbReference type="ARBA" id="ARBA00023163"/>
    </source>
</evidence>
<proteinExistence type="predicted"/>
<feature type="domain" description="Sigma-54 factor interaction" evidence="7">
    <location>
        <begin position="194"/>
        <end position="423"/>
    </location>
</feature>
<evidence type="ECO:0000313" key="8">
    <source>
        <dbReference type="EMBL" id="PVY38415.1"/>
    </source>
</evidence>
<dbReference type="InterPro" id="IPR003593">
    <property type="entry name" value="AAA+_ATPase"/>
</dbReference>
<dbReference type="InterPro" id="IPR058031">
    <property type="entry name" value="AAA_lid_NorR"/>
</dbReference>
<dbReference type="PROSITE" id="PS50045">
    <property type="entry name" value="SIGMA54_INTERACT_4"/>
    <property type="match status" value="1"/>
</dbReference>
<dbReference type="Gene3D" id="1.10.8.60">
    <property type="match status" value="1"/>
</dbReference>
<dbReference type="PROSITE" id="PS00676">
    <property type="entry name" value="SIGMA54_INTERACT_2"/>
    <property type="match status" value="1"/>
</dbReference>
<evidence type="ECO:0000256" key="1">
    <source>
        <dbReference type="ARBA" id="ARBA00022741"/>
    </source>
</evidence>
<dbReference type="GO" id="GO:0005524">
    <property type="term" value="F:ATP binding"/>
    <property type="evidence" value="ECO:0007669"/>
    <property type="project" value="UniProtKB-KW"/>
</dbReference>
<dbReference type="Pfam" id="PF25601">
    <property type="entry name" value="AAA_lid_14"/>
    <property type="match status" value="1"/>
</dbReference>
<dbReference type="EMBL" id="QEKH01000026">
    <property type="protein sequence ID" value="PVY38415.1"/>
    <property type="molecule type" value="Genomic_DNA"/>
</dbReference>
<dbReference type="InterPro" id="IPR029016">
    <property type="entry name" value="GAF-like_dom_sf"/>
</dbReference>
<dbReference type="SMART" id="SM00065">
    <property type="entry name" value="GAF"/>
    <property type="match status" value="1"/>
</dbReference>
<gene>
    <name evidence="8" type="ORF">C8D82_1268</name>
</gene>
<keyword evidence="2" id="KW-0067">ATP-binding</keyword>
<dbReference type="InterPro" id="IPR002078">
    <property type="entry name" value="Sigma_54_int"/>
</dbReference>
<dbReference type="InterPro" id="IPR025943">
    <property type="entry name" value="Sigma_54_int_dom_ATP-bd_2"/>
</dbReference>
<evidence type="ECO:0000256" key="3">
    <source>
        <dbReference type="ARBA" id="ARBA00023015"/>
    </source>
</evidence>
<keyword evidence="1" id="KW-0547">Nucleotide-binding</keyword>
<organism evidence="8 9">
    <name type="scientific">Victivallis vadensis</name>
    <dbReference type="NCBI Taxonomy" id="172901"/>
    <lineage>
        <taxon>Bacteria</taxon>
        <taxon>Pseudomonadati</taxon>
        <taxon>Lentisphaerota</taxon>
        <taxon>Lentisphaeria</taxon>
        <taxon>Victivallales</taxon>
        <taxon>Victivallaceae</taxon>
        <taxon>Victivallis</taxon>
    </lineage>
</organism>
<evidence type="ECO:0000256" key="5">
    <source>
        <dbReference type="ARBA" id="ARBA00023159"/>
    </source>
</evidence>
<dbReference type="RefSeq" id="WP_116885034.1">
    <property type="nucleotide sequence ID" value="NZ_CABMMC010000073.1"/>
</dbReference>
<dbReference type="Gene3D" id="1.10.10.60">
    <property type="entry name" value="Homeodomain-like"/>
    <property type="match status" value="1"/>
</dbReference>
<dbReference type="FunFam" id="3.40.50.300:FF:000006">
    <property type="entry name" value="DNA-binding transcriptional regulator NtrC"/>
    <property type="match status" value="1"/>
</dbReference>
<dbReference type="SUPFAM" id="SSF52540">
    <property type="entry name" value="P-loop containing nucleoside triphosphate hydrolases"/>
    <property type="match status" value="1"/>
</dbReference>
<protein>
    <submittedName>
        <fullName evidence="8">Nif-specific regulatory protein</fullName>
    </submittedName>
</protein>
<dbReference type="SUPFAM" id="SSF55781">
    <property type="entry name" value="GAF domain-like"/>
    <property type="match status" value="1"/>
</dbReference>
<keyword evidence="9" id="KW-1185">Reference proteome</keyword>
<dbReference type="InterPro" id="IPR027417">
    <property type="entry name" value="P-loop_NTPase"/>
</dbReference>
<dbReference type="Pfam" id="PF02954">
    <property type="entry name" value="HTH_8"/>
    <property type="match status" value="1"/>
</dbReference>
<dbReference type="InterPro" id="IPR025944">
    <property type="entry name" value="Sigma_54_int_dom_CS"/>
</dbReference>
<dbReference type="FunFam" id="1.10.8.60:FF:000014">
    <property type="entry name" value="DNA-binding transcriptional regulator NtrC"/>
    <property type="match status" value="1"/>
</dbReference>
<sequence>MNRCKNLEMAVLNQISQAVLREKNVSAMLQLVLGILYREMGLLRGTVTLRRGDLLYIEASHGLSEAEMRRGKYHLGEGITGQVALTGKARIIPDISREPEFLDRTGARGRNSHVAFICVPILHKDEVIGTMSIDREMLPGADLERDFNLLEIVANLMAEAVSLWLGEHEERSRLMAENARLKQALDRISVPAEVIGNCQAMRAVYAMIEQVASSSATVLIRGNSGTGKELVARAIQRTGSRKDKPFIVVNSAALPENLIESELFGHEKGAFTGAVSRRIGRVEAAHTGTLFLDEIGDLSIAMQVKLLRFLQERTFQRVGSNEERSSDVRVIAATSRNLEKLMEQGLFREDLYYRLNVFPIHLPDLAERRSDIPLLAAHFLAKFNKLHRRRIRRISSSAMNLMTAYHWPGNVRELENCIERAVLTATDDSIHSYGLPAALQAAARHPGSNSLGDFASRVEAFERTLIVEALKANRGNVAASARMLNLTIRILHYKIGKLGITPALYR</sequence>
<keyword evidence="6" id="KW-0804">Transcription</keyword>
<keyword evidence="5" id="KW-0010">Activator</keyword>
<evidence type="ECO:0000313" key="9">
    <source>
        <dbReference type="Proteomes" id="UP000245959"/>
    </source>
</evidence>
<keyword evidence="4" id="KW-0238">DNA-binding</keyword>
<name>A0A2U1APV2_9BACT</name>
<dbReference type="PANTHER" id="PTHR32071">
    <property type="entry name" value="TRANSCRIPTIONAL REGULATORY PROTEIN"/>
    <property type="match status" value="1"/>
</dbReference>
<dbReference type="Pfam" id="PF01590">
    <property type="entry name" value="GAF"/>
    <property type="match status" value="1"/>
</dbReference>
<dbReference type="GeneID" id="78296321"/>